<name>A0A1Y2BGF3_9TREE</name>
<sequence>MNSYPNEFLAHPQPLMFVAGLTDGPSSPGPTTRGRSASVLSTSGSRRPSVNASSLLEPRGSEGLTSPMMSPGIQTMPLPNSPPDDSGAVVEDSGLVDERDREFEELRANLREALSGMGGKGKAWLAEGEKRNFRILLVDKGVRLPLRKIVPPSQPNESPLPPHSPLSPLSPSSPLYPDGLIAPIWVRKHAELIPSVFVLFLRLYESPLHPKVEQTAEEAQRRDKADRDMEKQKDDLLVKEVAERRRKLGERGIKLTVVLMASSATLDSPALDPRLSYLRRASALSAKASLFVLTPVPAEQLPDFVQSLQDALFDAAMEYYSNHAKRVRRKRSRVPVSQLGVPTPIQGGVIGRALGSQGWAVRYDWKAGWFAEVRGELDAARRHYEDCWNELARMFASTQMLPPRTKRWAEAKVLADCVAIRICRILLYEGEGPKALGPFFVHLKRFGDLSRGWGIGEETFEFWSWIARQYRIFAELLELGIQGGLRIPALAPPILPTAASAAAPPPGPDYFATPISSSSPLQVLQLPAFYYYTAACCSVQRKAKYEEALAVEQDAMSSEAGAASGYVSTAPGFANEKKIDHSALIVELFTKAYSLFKEQDPGHGRIALMVAFRIAETYCQSDQHNLAMRFFGRISSSFKHDRWTPIVRQIRGLWYECAQRTGNVESAARLLLEMMSPESGVDNETRAGLSDDLLSLLKTTSPSASEPLVVDMEDGGALIDVRAGFWQPISQTGTMVPFQIAMNCPTGVNIVDLPFSALHVSFLDDRPDVVIKSSENSPKSIDLGLITPLNAVEEQTAQLKWEEGERIVISGQLQGVAESEVQISSVKLVLSYKEWNIDVVFVPGLLGEWTAGGKTFIPVNELSSSVLFEAKPLVVSFDVKSPPSAYVGETVPLEVSVKNEDDRPVQGKLSVFLQPEDEDDGSTIALGSTVSKSLLDDISLGPLSPGESILKTLQLSLPRGGTKVVDFSLHGSVSLPSASETARTEEWHKTVVVPVLPPFSMQSKVTYRPTTRKGALGEALVGIILSAQGPGAIQIETVELQSEDWSEAKLLSSTLDMKGPASSFPQVWDSHVEYSISAHFAISPSRRASLSNLTSSHAALVFSWRRASSAPDTPLITTSLALPPLNLPARESFIHAHISPPTSVHLGQPFTLKLNLHNTHPSAAAMELSIQLDTADPFVWLGPRLSSLPDIPPGETNIVELRMMALGGTGWFATPNIRVFEGVEDLREEVRIVDLRETDGARDREGIMVFVRA</sequence>
<feature type="compositionally biased region" description="Polar residues" evidence="1">
    <location>
        <begin position="29"/>
        <end position="54"/>
    </location>
</feature>
<organism evidence="4 5">
    <name type="scientific">Naematelia encephala</name>
    <dbReference type="NCBI Taxonomy" id="71784"/>
    <lineage>
        <taxon>Eukaryota</taxon>
        <taxon>Fungi</taxon>
        <taxon>Dikarya</taxon>
        <taxon>Basidiomycota</taxon>
        <taxon>Agaricomycotina</taxon>
        <taxon>Tremellomycetes</taxon>
        <taxon>Tremellales</taxon>
        <taxon>Naemateliaceae</taxon>
        <taxon>Naematelia</taxon>
    </lineage>
</organism>
<evidence type="ECO:0000313" key="5">
    <source>
        <dbReference type="Proteomes" id="UP000193986"/>
    </source>
</evidence>
<dbReference type="InterPro" id="IPR055428">
    <property type="entry name" value="TRAPPC13_C"/>
</dbReference>
<feature type="region of interest" description="Disordered" evidence="1">
    <location>
        <begin position="148"/>
        <end position="169"/>
    </location>
</feature>
<dbReference type="InParanoid" id="A0A1Y2BGF3"/>
<dbReference type="AlphaFoldDB" id="A0A1Y2BGF3"/>
<accession>A0A1Y2BGF3</accession>
<evidence type="ECO:0000259" key="3">
    <source>
        <dbReference type="Pfam" id="PF23643"/>
    </source>
</evidence>
<dbReference type="EMBL" id="MCFC01000005">
    <property type="protein sequence ID" value="ORY33796.1"/>
    <property type="molecule type" value="Genomic_DNA"/>
</dbReference>
<evidence type="ECO:0000256" key="1">
    <source>
        <dbReference type="SAM" id="MobiDB-lite"/>
    </source>
</evidence>
<dbReference type="Proteomes" id="UP000193986">
    <property type="component" value="Unassembled WGS sequence"/>
</dbReference>
<dbReference type="OrthoDB" id="6278596at2759"/>
<feature type="compositionally biased region" description="Pro residues" evidence="1">
    <location>
        <begin position="152"/>
        <end position="165"/>
    </location>
</feature>
<dbReference type="Pfam" id="PF23643">
    <property type="entry name" value="TRAPPC13_C"/>
    <property type="match status" value="1"/>
</dbReference>
<protein>
    <submittedName>
        <fullName evidence="4">Foie gras liver health family 1-domain-containing protein</fullName>
    </submittedName>
</protein>
<feature type="region of interest" description="Disordered" evidence="1">
    <location>
        <begin position="19"/>
        <end position="89"/>
    </location>
</feature>
<dbReference type="InterPro" id="IPR021773">
    <property type="entry name" value="TPC11"/>
</dbReference>
<dbReference type="PANTHER" id="PTHR14374">
    <property type="entry name" value="FOIE GRAS"/>
    <property type="match status" value="1"/>
</dbReference>
<dbReference type="Pfam" id="PF11817">
    <property type="entry name" value="Foie-gras_1"/>
    <property type="match status" value="1"/>
</dbReference>
<evidence type="ECO:0000259" key="2">
    <source>
        <dbReference type="Pfam" id="PF11817"/>
    </source>
</evidence>
<reference evidence="4 5" key="1">
    <citation type="submission" date="2016-07" db="EMBL/GenBank/DDBJ databases">
        <title>Pervasive Adenine N6-methylation of Active Genes in Fungi.</title>
        <authorList>
            <consortium name="DOE Joint Genome Institute"/>
            <person name="Mondo S.J."/>
            <person name="Dannebaum R.O."/>
            <person name="Kuo R.C."/>
            <person name="Labutti K."/>
            <person name="Haridas S."/>
            <person name="Kuo A."/>
            <person name="Salamov A."/>
            <person name="Ahrendt S.R."/>
            <person name="Lipzen A."/>
            <person name="Sullivan W."/>
            <person name="Andreopoulos W.B."/>
            <person name="Clum A."/>
            <person name="Lindquist E."/>
            <person name="Daum C."/>
            <person name="Ramamoorthy G.K."/>
            <person name="Gryganskyi A."/>
            <person name="Culley D."/>
            <person name="Magnuson J.K."/>
            <person name="James T.Y."/>
            <person name="O'Malley M.A."/>
            <person name="Stajich J.E."/>
            <person name="Spatafora J.W."/>
            <person name="Visel A."/>
            <person name="Grigoriev I.V."/>
        </authorList>
    </citation>
    <scope>NUCLEOTIDE SEQUENCE [LARGE SCALE GENOMIC DNA]</scope>
    <source>
        <strain evidence="4 5">68-887.2</strain>
    </source>
</reference>
<feature type="domain" description="Trafficking protein particle complex subunit 11" evidence="2">
    <location>
        <begin position="407"/>
        <end position="676"/>
    </location>
</feature>
<keyword evidence="5" id="KW-1185">Reference proteome</keyword>
<dbReference type="PANTHER" id="PTHR14374:SF0">
    <property type="entry name" value="TRAFFICKING PROTEIN PARTICLE COMPLEX SUBUNIT 11"/>
    <property type="match status" value="1"/>
</dbReference>
<evidence type="ECO:0000313" key="4">
    <source>
        <dbReference type="EMBL" id="ORY33796.1"/>
    </source>
</evidence>
<feature type="domain" description="Trafficking protein particle complex subunit 13 C-terminal" evidence="3">
    <location>
        <begin position="1141"/>
        <end position="1206"/>
    </location>
</feature>
<gene>
    <name evidence="4" type="ORF">BCR39DRAFT_519278</name>
</gene>
<dbReference type="STRING" id="71784.A0A1Y2BGF3"/>
<comment type="caution">
    <text evidence="4">The sequence shown here is derived from an EMBL/GenBank/DDBJ whole genome shotgun (WGS) entry which is preliminary data.</text>
</comment>
<proteinExistence type="predicted"/>